<reference evidence="6" key="1">
    <citation type="submission" date="2019-03" db="EMBL/GenBank/DDBJ databases">
        <title>Lake Tanganyika Metagenome-Assembled Genomes (MAGs).</title>
        <authorList>
            <person name="Tran P."/>
        </authorList>
    </citation>
    <scope>NUCLEOTIDE SEQUENCE</scope>
    <source>
        <strain evidence="6">M_DeepCast_400m_m2_100</strain>
    </source>
</reference>
<organism evidence="6 7">
    <name type="scientific">Eiseniibacteriota bacterium</name>
    <dbReference type="NCBI Taxonomy" id="2212470"/>
    <lineage>
        <taxon>Bacteria</taxon>
        <taxon>Candidatus Eiseniibacteriota</taxon>
    </lineage>
</organism>
<keyword evidence="6" id="KW-0282">Flagellum</keyword>
<gene>
    <name evidence="4 6" type="primary">fliE</name>
    <name evidence="6" type="ORF">FJY75_12735</name>
</gene>
<comment type="caution">
    <text evidence="6">The sequence shown here is derived from an EMBL/GenBank/DDBJ whole genome shotgun (WGS) entry which is preliminary data.</text>
</comment>
<dbReference type="PANTHER" id="PTHR34653:SF1">
    <property type="entry name" value="FLAGELLAR HOOK-BASAL BODY COMPLEX PROTEIN FLIE"/>
    <property type="match status" value="1"/>
</dbReference>
<dbReference type="AlphaFoldDB" id="A0A937XD23"/>
<dbReference type="GO" id="GO:0009425">
    <property type="term" value="C:bacterial-type flagellum basal body"/>
    <property type="evidence" value="ECO:0007669"/>
    <property type="project" value="UniProtKB-SubCell"/>
</dbReference>
<evidence type="ECO:0000256" key="4">
    <source>
        <dbReference type="HAMAP-Rule" id="MF_00724"/>
    </source>
</evidence>
<evidence type="ECO:0000256" key="5">
    <source>
        <dbReference type="NCBIfam" id="TIGR00205"/>
    </source>
</evidence>
<name>A0A937XD23_UNCEI</name>
<evidence type="ECO:0000256" key="2">
    <source>
        <dbReference type="ARBA" id="ARBA00009272"/>
    </source>
</evidence>
<keyword evidence="6" id="KW-0966">Cell projection</keyword>
<comment type="similarity">
    <text evidence="2 4">Belongs to the FliE family.</text>
</comment>
<sequence>MNAVGGIGGAGLWGPAAGRASAGPATLRQVEPLRGLTLGAGPEGSAAAPAGPSFSETLSQVLGEVNGLQARADTLVARLAAGEIENVHDVLIAQQEAGLALRLIQEVRDKLVAAYQELMRMQV</sequence>
<dbReference type="PANTHER" id="PTHR34653">
    <property type="match status" value="1"/>
</dbReference>
<dbReference type="GO" id="GO:0005198">
    <property type="term" value="F:structural molecule activity"/>
    <property type="evidence" value="ECO:0007669"/>
    <property type="project" value="UniProtKB-UniRule"/>
</dbReference>
<dbReference type="GO" id="GO:0003774">
    <property type="term" value="F:cytoskeletal motor activity"/>
    <property type="evidence" value="ECO:0007669"/>
    <property type="project" value="InterPro"/>
</dbReference>
<dbReference type="InterPro" id="IPR001624">
    <property type="entry name" value="FliE"/>
</dbReference>
<dbReference type="PRINTS" id="PR01006">
    <property type="entry name" value="FLGHOOKFLIE"/>
</dbReference>
<protein>
    <recommendedName>
        <fullName evidence="4 5">Flagellar hook-basal body complex protein FliE</fullName>
    </recommendedName>
</protein>
<evidence type="ECO:0000313" key="6">
    <source>
        <dbReference type="EMBL" id="MBM3318709.1"/>
    </source>
</evidence>
<evidence type="ECO:0000256" key="3">
    <source>
        <dbReference type="ARBA" id="ARBA00023143"/>
    </source>
</evidence>
<comment type="subcellular location">
    <subcellularLocation>
        <location evidence="1 4">Bacterial flagellum basal body</location>
    </subcellularLocation>
</comment>
<evidence type="ECO:0000256" key="1">
    <source>
        <dbReference type="ARBA" id="ARBA00004117"/>
    </source>
</evidence>
<accession>A0A937XD23</accession>
<dbReference type="Pfam" id="PF02049">
    <property type="entry name" value="FliE"/>
    <property type="match status" value="1"/>
</dbReference>
<dbReference type="GO" id="GO:0071973">
    <property type="term" value="P:bacterial-type flagellum-dependent cell motility"/>
    <property type="evidence" value="ECO:0007669"/>
    <property type="project" value="InterPro"/>
</dbReference>
<dbReference type="HAMAP" id="MF_00724">
    <property type="entry name" value="FliE"/>
    <property type="match status" value="1"/>
</dbReference>
<dbReference type="Proteomes" id="UP000748308">
    <property type="component" value="Unassembled WGS sequence"/>
</dbReference>
<dbReference type="EMBL" id="VGIY01000454">
    <property type="protein sequence ID" value="MBM3318709.1"/>
    <property type="molecule type" value="Genomic_DNA"/>
</dbReference>
<evidence type="ECO:0000313" key="7">
    <source>
        <dbReference type="Proteomes" id="UP000748308"/>
    </source>
</evidence>
<proteinExistence type="inferred from homology"/>
<dbReference type="NCBIfam" id="TIGR00205">
    <property type="entry name" value="fliE"/>
    <property type="match status" value="1"/>
</dbReference>
<keyword evidence="6" id="KW-0969">Cilium</keyword>
<keyword evidence="3 4" id="KW-0975">Bacterial flagellum</keyword>